<gene>
    <name evidence="2" type="ORF">FHX33_000266</name>
</gene>
<feature type="transmembrane region" description="Helical" evidence="1">
    <location>
        <begin position="59"/>
        <end position="79"/>
    </location>
</feature>
<feature type="transmembrane region" description="Helical" evidence="1">
    <location>
        <begin position="140"/>
        <end position="157"/>
    </location>
</feature>
<feature type="transmembrane region" description="Helical" evidence="1">
    <location>
        <begin position="32"/>
        <end position="53"/>
    </location>
</feature>
<keyword evidence="1" id="KW-0812">Transmembrane</keyword>
<sequence>MRRADEATIRRPALARPADEERDALGRARLDLGFNVAALALIAFLLVLFVLNIGVYPVLPLGIAAWALIAVTLVAALVLRFRLPEELPGWLFAAALIIWAAAVALDVVGTSSPDWLPLTAAAAVGPALLLCVPVRPPRDIVIVTAVLGVVLAVVLVLRSGGDIRMLGPGVVTIAIAIAPPLISMQIIRSLRTLVQLELDLVQVQSTVSSPGYAVGMMASEELARLDLAAERLLDGVATGRTPLPLDEATADAAASIATELRLHLIQGRKETWLYHAVTESALLGPTVALTDPEGLAAGLKRDQRDGLLTAVWLLISDPVRTGAGQPRSLSLDISRPVAPLPGSPTAGTAMAITIASTGVPRNGVDPAAWQAIRKVGRFVESFSGSTLRIDITTVSDTTADPT</sequence>
<evidence type="ECO:0000313" key="3">
    <source>
        <dbReference type="Proteomes" id="UP000538196"/>
    </source>
</evidence>
<name>A0A7W4USM3_LEIAQ</name>
<accession>A0A7W4USM3</accession>
<dbReference type="RefSeq" id="WP_021764937.1">
    <property type="nucleotide sequence ID" value="NZ_JACHVP010000001.1"/>
</dbReference>
<keyword evidence="3" id="KW-1185">Reference proteome</keyword>
<keyword evidence="1" id="KW-0472">Membrane</keyword>
<comment type="caution">
    <text evidence="2">The sequence shown here is derived from an EMBL/GenBank/DDBJ whole genome shotgun (WGS) entry which is preliminary data.</text>
</comment>
<feature type="transmembrane region" description="Helical" evidence="1">
    <location>
        <begin position="91"/>
        <end position="109"/>
    </location>
</feature>
<keyword evidence="1" id="KW-1133">Transmembrane helix</keyword>
<proteinExistence type="predicted"/>
<feature type="transmembrane region" description="Helical" evidence="1">
    <location>
        <begin position="163"/>
        <end position="182"/>
    </location>
</feature>
<protein>
    <submittedName>
        <fullName evidence="2">Uncharacterized protein</fullName>
    </submittedName>
</protein>
<dbReference type="AlphaFoldDB" id="A0A7W4USM3"/>
<organism evidence="2 3">
    <name type="scientific">Leifsonia aquatica</name>
    <name type="common">Corynebacterium aquaticum</name>
    <dbReference type="NCBI Taxonomy" id="144185"/>
    <lineage>
        <taxon>Bacteria</taxon>
        <taxon>Bacillati</taxon>
        <taxon>Actinomycetota</taxon>
        <taxon>Actinomycetes</taxon>
        <taxon>Micrococcales</taxon>
        <taxon>Microbacteriaceae</taxon>
        <taxon>Leifsonia</taxon>
    </lineage>
</organism>
<dbReference type="EMBL" id="JACHVP010000001">
    <property type="protein sequence ID" value="MBB2965534.1"/>
    <property type="molecule type" value="Genomic_DNA"/>
</dbReference>
<dbReference type="Proteomes" id="UP000538196">
    <property type="component" value="Unassembled WGS sequence"/>
</dbReference>
<reference evidence="2 3" key="1">
    <citation type="submission" date="2020-08" db="EMBL/GenBank/DDBJ databases">
        <title>Sequencing the genomes of 1000 actinobacteria strains.</title>
        <authorList>
            <person name="Klenk H.-P."/>
        </authorList>
    </citation>
    <scope>NUCLEOTIDE SEQUENCE [LARGE SCALE GENOMIC DNA]</scope>
    <source>
        <strain evidence="2 3">DSM 20146</strain>
    </source>
</reference>
<evidence type="ECO:0000256" key="1">
    <source>
        <dbReference type="SAM" id="Phobius"/>
    </source>
</evidence>
<evidence type="ECO:0000313" key="2">
    <source>
        <dbReference type="EMBL" id="MBB2965534.1"/>
    </source>
</evidence>